<dbReference type="Proteomes" id="UP001169242">
    <property type="component" value="Unassembled WGS sequence"/>
</dbReference>
<dbReference type="PRINTS" id="PR00036">
    <property type="entry name" value="HTHLACI"/>
</dbReference>
<dbReference type="AlphaFoldDB" id="A0AA42DJB0"/>
<dbReference type="InterPro" id="IPR010982">
    <property type="entry name" value="Lambda_DNA-bd_dom_sf"/>
</dbReference>
<keyword evidence="1" id="KW-0805">Transcription regulation</keyword>
<name>A0AA42DJB0_9FIRM</name>
<dbReference type="PANTHER" id="PTHR30146">
    <property type="entry name" value="LACI-RELATED TRANSCRIPTIONAL REPRESSOR"/>
    <property type="match status" value="1"/>
</dbReference>
<dbReference type="RefSeq" id="WP_053985967.1">
    <property type="nucleotide sequence ID" value="NZ_JAQIFT010000004.1"/>
</dbReference>
<evidence type="ECO:0000313" key="5">
    <source>
        <dbReference type="EMBL" id="MDA3729975.1"/>
    </source>
</evidence>
<dbReference type="CDD" id="cd01544">
    <property type="entry name" value="PBP1_GalR"/>
    <property type="match status" value="1"/>
</dbReference>
<feature type="domain" description="HTH lacI-type" evidence="4">
    <location>
        <begin position="2"/>
        <end position="58"/>
    </location>
</feature>
<dbReference type="InterPro" id="IPR000843">
    <property type="entry name" value="HTH_LacI"/>
</dbReference>
<protein>
    <submittedName>
        <fullName evidence="5">LacI family DNA-binding transcriptional regulator</fullName>
    </submittedName>
</protein>
<dbReference type="GO" id="GO:0000976">
    <property type="term" value="F:transcription cis-regulatory region binding"/>
    <property type="evidence" value="ECO:0007669"/>
    <property type="project" value="TreeGrafter"/>
</dbReference>
<keyword evidence="6" id="KW-1185">Reference proteome</keyword>
<keyword evidence="2 5" id="KW-0238">DNA-binding</keyword>
<dbReference type="CDD" id="cd01392">
    <property type="entry name" value="HTH_LacI"/>
    <property type="match status" value="1"/>
</dbReference>
<comment type="caution">
    <text evidence="5">The sequence shown here is derived from an EMBL/GenBank/DDBJ whole genome shotgun (WGS) entry which is preliminary data.</text>
</comment>
<dbReference type="SMART" id="SM00354">
    <property type="entry name" value="HTH_LACI"/>
    <property type="match status" value="1"/>
</dbReference>
<dbReference type="Gene3D" id="1.10.260.40">
    <property type="entry name" value="lambda repressor-like DNA-binding domains"/>
    <property type="match status" value="1"/>
</dbReference>
<organism evidence="5 6">
    <name type="scientific">Holtiella tumoricola</name>
    <dbReference type="NCBI Taxonomy" id="3018743"/>
    <lineage>
        <taxon>Bacteria</taxon>
        <taxon>Bacillati</taxon>
        <taxon>Bacillota</taxon>
        <taxon>Clostridia</taxon>
        <taxon>Lachnospirales</taxon>
        <taxon>Cellulosilyticaceae</taxon>
        <taxon>Holtiella</taxon>
    </lineage>
</organism>
<dbReference type="InterPro" id="IPR046335">
    <property type="entry name" value="LacI/GalR-like_sensor"/>
</dbReference>
<proteinExistence type="predicted"/>
<evidence type="ECO:0000313" key="6">
    <source>
        <dbReference type="Proteomes" id="UP001169242"/>
    </source>
</evidence>
<accession>A0AA42DJB0</accession>
<dbReference type="Pfam" id="PF13377">
    <property type="entry name" value="Peripla_BP_3"/>
    <property type="match status" value="1"/>
</dbReference>
<dbReference type="Gene3D" id="3.40.50.2300">
    <property type="match status" value="2"/>
</dbReference>
<evidence type="ECO:0000256" key="3">
    <source>
        <dbReference type="ARBA" id="ARBA00023163"/>
    </source>
</evidence>
<dbReference type="InterPro" id="IPR028082">
    <property type="entry name" value="Peripla_BP_I"/>
</dbReference>
<dbReference type="GO" id="GO:0003700">
    <property type="term" value="F:DNA-binding transcription factor activity"/>
    <property type="evidence" value="ECO:0007669"/>
    <property type="project" value="TreeGrafter"/>
</dbReference>
<keyword evidence="3" id="KW-0804">Transcription</keyword>
<dbReference type="PANTHER" id="PTHR30146:SF149">
    <property type="entry name" value="HTH-TYPE TRANSCRIPTIONAL REGULATOR EBGR"/>
    <property type="match status" value="1"/>
</dbReference>
<evidence type="ECO:0000259" key="4">
    <source>
        <dbReference type="PROSITE" id="PS50932"/>
    </source>
</evidence>
<gene>
    <name evidence="5" type="ORF">PBV87_00410</name>
</gene>
<dbReference type="SUPFAM" id="SSF47413">
    <property type="entry name" value="lambda repressor-like DNA-binding domains"/>
    <property type="match status" value="1"/>
</dbReference>
<evidence type="ECO:0000256" key="2">
    <source>
        <dbReference type="ARBA" id="ARBA00023125"/>
    </source>
</evidence>
<dbReference type="EMBL" id="JAQIFT010000004">
    <property type="protein sequence ID" value="MDA3729975.1"/>
    <property type="molecule type" value="Genomic_DNA"/>
</dbReference>
<evidence type="ECO:0000256" key="1">
    <source>
        <dbReference type="ARBA" id="ARBA00023015"/>
    </source>
</evidence>
<reference evidence="5" key="1">
    <citation type="journal article" date="2023" name="Int. J. Syst. Evol. Microbiol.">
        <title>&lt;i&gt;Holtiella tumoricola&lt;/i&gt; gen. nov. sp. nov., isolated from a human clinical sample.</title>
        <authorList>
            <person name="Allen-Vercoe E."/>
            <person name="Daigneault M.C."/>
            <person name="Vancuren S.J."/>
            <person name="Cochrane K."/>
            <person name="O'Neal L.L."/>
            <person name="Sankaranarayanan K."/>
            <person name="Lawson P.A."/>
        </authorList>
    </citation>
    <scope>NUCLEOTIDE SEQUENCE</scope>
    <source>
        <strain evidence="5">CC70A</strain>
    </source>
</reference>
<dbReference type="PROSITE" id="PS50932">
    <property type="entry name" value="HTH_LACI_2"/>
    <property type="match status" value="1"/>
</dbReference>
<dbReference type="SUPFAM" id="SSF53822">
    <property type="entry name" value="Periplasmic binding protein-like I"/>
    <property type="match status" value="1"/>
</dbReference>
<sequence>MATIKEIADKAGVSITTVSRVLNYDETLNVSEATKQKVFETAEELNYTTLRVRKSKSNKYTIGILNWYTQEQELNDPYYLAIRLAAEKRCQERGYAYKTIDSIQNIREYKDVDGIIGIGKFGEDEIGKLEAISKNIVIVDYIEAYNKYDCVTTDYEHGTIAALGHLQSLGHTHIAYIGGEEVINNGTKKIEDPREKAYIQYMFTNLEYHPEWVYKGNFSLQDGYKLMKGLLEKDERPTACFVASDTMAIGAYRAINEKGLNIPDDISIVGFNDIQTAQFLSPALTTVKIYPDAMGETGIQILIDEIEKGSSISKKIIVSNKLVIRESTKKISK</sequence>
<dbReference type="Pfam" id="PF00356">
    <property type="entry name" value="LacI"/>
    <property type="match status" value="1"/>
</dbReference>
<dbReference type="PROSITE" id="PS00356">
    <property type="entry name" value="HTH_LACI_1"/>
    <property type="match status" value="1"/>
</dbReference>